<accession>A0A8J4WLG1</accession>
<organism evidence="13 14">
    <name type="scientific">Paragonimus heterotremus</name>
    <dbReference type="NCBI Taxonomy" id="100268"/>
    <lineage>
        <taxon>Eukaryota</taxon>
        <taxon>Metazoa</taxon>
        <taxon>Spiralia</taxon>
        <taxon>Lophotrochozoa</taxon>
        <taxon>Platyhelminthes</taxon>
        <taxon>Trematoda</taxon>
        <taxon>Digenea</taxon>
        <taxon>Plagiorchiida</taxon>
        <taxon>Troglotremata</taxon>
        <taxon>Troglotrematidae</taxon>
        <taxon>Paragonimus</taxon>
    </lineage>
</organism>
<dbReference type="PANTHER" id="PTHR10408:SF8">
    <property type="entry name" value="O-ACYLTRANSFERASE"/>
    <property type="match status" value="1"/>
</dbReference>
<comment type="subcellular location">
    <subcellularLocation>
        <location evidence="1 9">Endoplasmic reticulum membrane</location>
        <topology evidence="1 9">Multi-pass membrane protein</topology>
    </subcellularLocation>
</comment>
<keyword evidence="6 12" id="KW-1133">Transmembrane helix</keyword>
<gene>
    <name evidence="13" type="ORF">PHET_01156</name>
</gene>
<dbReference type="OrthoDB" id="10039049at2759"/>
<dbReference type="EMBL" id="LUCH01000382">
    <property type="protein sequence ID" value="KAF5405294.1"/>
    <property type="molecule type" value="Genomic_DNA"/>
</dbReference>
<keyword evidence="4 12" id="KW-0812">Transmembrane</keyword>
<comment type="caution">
    <text evidence="13">The sequence shown here is derived from an EMBL/GenBank/DDBJ whole genome shotgun (WGS) entry which is preliminary data.</text>
</comment>
<evidence type="ECO:0000256" key="8">
    <source>
        <dbReference type="ARBA" id="ARBA00023315"/>
    </source>
</evidence>
<feature type="active site" evidence="10">
    <location>
        <position position="466"/>
    </location>
</feature>
<dbReference type="Proteomes" id="UP000748531">
    <property type="component" value="Unassembled WGS sequence"/>
</dbReference>
<sequence>MTEPDEQGDPMSLRHRKQRSHPEDEQTPPRENHAHWDNRQNGKVLHGVVWAELVEETRNKLLAQFGEQLEQALNELVERANHREDCLRGVQWHSDYMVDKHSAGDQNQDKNLPVKVFRQRDSVLTELFQLSHIRTVYHMFIAVLVLFSVNVICNDILGDQTDFNTAHLHFFQYAFGGLREVLLFWIKMKASTLFIPFLGFLIWCSRRPQVSKPVLSDWIFLAFYVCYQIGFIIIPIRFVFQNQLPPASTAIVILEQIRMFMKSHAFVRSSAETMLQKLQKDSVKPQVETKRTPWYPDFSHYLYFLFAPTLIYRESYPRTNEIRWSYVVSNLLQVCGCVLLSYYVLVRFCFTEFANFGRSADYTLRQFILTATATSLPGGLVMLLTFFAALHSWMNAFAEMLRFGDRLFYKDWWNSTTFSNWYRTWNVVVHDWLYTYLYKDFQLITHGTRSRQLAMAAVFWISAAVHEYALCLIFRFFYPVLFVFFTFAGYPFVYLKGSGRGWNVVIWVLLFSGWGQMMCLYSMEWYARKNCMPVLNSWLDFFVPHSWFCQPLQVQT</sequence>
<evidence type="ECO:0000313" key="14">
    <source>
        <dbReference type="Proteomes" id="UP000748531"/>
    </source>
</evidence>
<keyword evidence="14" id="KW-1185">Reference proteome</keyword>
<feature type="transmembrane region" description="Helical" evidence="12">
    <location>
        <begin position="182"/>
        <end position="203"/>
    </location>
</feature>
<keyword evidence="5 9" id="KW-0256">Endoplasmic reticulum</keyword>
<protein>
    <recommendedName>
        <fullName evidence="9">O-acyltransferase</fullName>
    </recommendedName>
</protein>
<evidence type="ECO:0000256" key="6">
    <source>
        <dbReference type="ARBA" id="ARBA00022989"/>
    </source>
</evidence>
<keyword evidence="8 9" id="KW-0012">Acyltransferase</keyword>
<dbReference type="GO" id="GO:0005789">
    <property type="term" value="C:endoplasmic reticulum membrane"/>
    <property type="evidence" value="ECO:0007669"/>
    <property type="project" value="UniProtKB-SubCell"/>
</dbReference>
<dbReference type="InterPro" id="IPR004299">
    <property type="entry name" value="MBOAT_fam"/>
</dbReference>
<feature type="compositionally biased region" description="Basic and acidic residues" evidence="11">
    <location>
        <begin position="20"/>
        <end position="38"/>
    </location>
</feature>
<evidence type="ECO:0000256" key="10">
    <source>
        <dbReference type="PIRSR" id="PIRSR000439-1"/>
    </source>
</evidence>
<feature type="transmembrane region" description="Helical" evidence="12">
    <location>
        <begin position="324"/>
        <end position="346"/>
    </location>
</feature>
<feature type="transmembrane region" description="Helical" evidence="12">
    <location>
        <begin position="476"/>
        <end position="495"/>
    </location>
</feature>
<feature type="transmembrane region" description="Helical" evidence="12">
    <location>
        <begin position="215"/>
        <end position="240"/>
    </location>
</feature>
<evidence type="ECO:0000256" key="3">
    <source>
        <dbReference type="ARBA" id="ARBA00022679"/>
    </source>
</evidence>
<dbReference type="AlphaFoldDB" id="A0A8J4WLG1"/>
<keyword evidence="7 9" id="KW-0472">Membrane</keyword>
<evidence type="ECO:0000256" key="1">
    <source>
        <dbReference type="ARBA" id="ARBA00004477"/>
    </source>
</evidence>
<evidence type="ECO:0000256" key="9">
    <source>
        <dbReference type="PIRNR" id="PIRNR000439"/>
    </source>
</evidence>
<evidence type="ECO:0000256" key="7">
    <source>
        <dbReference type="ARBA" id="ARBA00023136"/>
    </source>
</evidence>
<feature type="region of interest" description="Disordered" evidence="11">
    <location>
        <begin position="1"/>
        <end position="38"/>
    </location>
</feature>
<keyword evidence="3 9" id="KW-0808">Transferase</keyword>
<evidence type="ECO:0000256" key="4">
    <source>
        <dbReference type="ARBA" id="ARBA00022692"/>
    </source>
</evidence>
<name>A0A8J4WLG1_9TREM</name>
<evidence type="ECO:0000256" key="12">
    <source>
        <dbReference type="SAM" id="Phobius"/>
    </source>
</evidence>
<feature type="transmembrane region" description="Helical" evidence="12">
    <location>
        <begin position="366"/>
        <end position="390"/>
    </location>
</feature>
<evidence type="ECO:0000313" key="13">
    <source>
        <dbReference type="EMBL" id="KAF5405294.1"/>
    </source>
</evidence>
<dbReference type="Pfam" id="PF03062">
    <property type="entry name" value="MBOAT"/>
    <property type="match status" value="1"/>
</dbReference>
<comment type="similarity">
    <text evidence="2 9">Belongs to the membrane-bound acyltransferase family. Sterol o-acyltransferase subfamily.</text>
</comment>
<feature type="transmembrane region" description="Helical" evidence="12">
    <location>
        <begin position="502"/>
        <end position="523"/>
    </location>
</feature>
<reference evidence="13" key="1">
    <citation type="submission" date="2019-05" db="EMBL/GenBank/DDBJ databases">
        <title>Annotation for the trematode Paragonimus heterotremus.</title>
        <authorList>
            <person name="Choi Y.-J."/>
        </authorList>
    </citation>
    <scope>NUCLEOTIDE SEQUENCE</scope>
    <source>
        <strain evidence="13">LC</strain>
    </source>
</reference>
<evidence type="ECO:0000256" key="11">
    <source>
        <dbReference type="SAM" id="MobiDB-lite"/>
    </source>
</evidence>
<dbReference type="GO" id="GO:0008374">
    <property type="term" value="F:O-acyltransferase activity"/>
    <property type="evidence" value="ECO:0007669"/>
    <property type="project" value="InterPro"/>
</dbReference>
<proteinExistence type="inferred from homology"/>
<dbReference type="PIRSF" id="PIRSF000439">
    <property type="entry name" value="Oat_ACAT_DAG_ARE"/>
    <property type="match status" value="1"/>
</dbReference>
<dbReference type="GO" id="GO:0008203">
    <property type="term" value="P:cholesterol metabolic process"/>
    <property type="evidence" value="ECO:0007669"/>
    <property type="project" value="TreeGrafter"/>
</dbReference>
<feature type="transmembrane region" description="Helical" evidence="12">
    <location>
        <begin position="136"/>
        <end position="157"/>
    </location>
</feature>
<evidence type="ECO:0000256" key="5">
    <source>
        <dbReference type="ARBA" id="ARBA00022824"/>
    </source>
</evidence>
<dbReference type="InterPro" id="IPR014371">
    <property type="entry name" value="Oat_ACAT_DAG_ARE"/>
</dbReference>
<dbReference type="PANTHER" id="PTHR10408">
    <property type="entry name" value="STEROL O-ACYLTRANSFERASE"/>
    <property type="match status" value="1"/>
</dbReference>
<evidence type="ECO:0000256" key="2">
    <source>
        <dbReference type="ARBA" id="ARBA00009010"/>
    </source>
</evidence>